<comment type="caution">
    <text evidence="2">The sequence shown here is derived from an EMBL/GenBank/DDBJ whole genome shotgun (WGS) entry which is preliminary data.</text>
</comment>
<feature type="region of interest" description="Disordered" evidence="1">
    <location>
        <begin position="1"/>
        <end position="39"/>
    </location>
</feature>
<protein>
    <submittedName>
        <fullName evidence="2">Uncharacterized protein</fullName>
    </submittedName>
</protein>
<name>A0A317Y778_MAIZE</name>
<dbReference type="EMBL" id="NCVQ01000001">
    <property type="protein sequence ID" value="PWZ53544.1"/>
    <property type="molecule type" value="Genomic_DNA"/>
</dbReference>
<accession>A0A317Y778</accession>
<reference evidence="2" key="1">
    <citation type="journal article" date="2018" name="Nat. Genet.">
        <title>Extensive intraspecific gene order and gene structural variations between Mo17 and other maize genomes.</title>
        <authorList>
            <person name="Sun S."/>
            <person name="Zhou Y."/>
            <person name="Chen J."/>
            <person name="Shi J."/>
            <person name="Zhao H."/>
            <person name="Zhao H."/>
            <person name="Song W."/>
            <person name="Zhang M."/>
            <person name="Cui Y."/>
            <person name="Dong X."/>
            <person name="Liu H."/>
            <person name="Ma X."/>
            <person name="Jiao Y."/>
            <person name="Wang B."/>
            <person name="Wei X."/>
            <person name="Stein J.C."/>
            <person name="Glaubitz J.C."/>
            <person name="Lu F."/>
            <person name="Yu G."/>
            <person name="Liang C."/>
            <person name="Fengler K."/>
            <person name="Li B."/>
            <person name="Rafalski A."/>
            <person name="Schnable P.S."/>
            <person name="Ware D.H."/>
            <person name="Buckler E.S."/>
            <person name="Lai J."/>
        </authorList>
    </citation>
    <scope>NUCLEOTIDE SEQUENCE [LARGE SCALE GENOMIC DNA]</scope>
    <source>
        <tissue evidence="2">Seedling</tissue>
    </source>
</reference>
<sequence length="114" mass="11935">MEQGGALFGCSDGGAEGRKSPAAGQPWSATAGSWPPLTRAGGRVHGSFCHCAREARERAPWKRSQAPSCSRGKNISLLPNAVEKGTKKGTRLEQACAREKEQGERSAVEGSLAA</sequence>
<dbReference type="Proteomes" id="UP000251960">
    <property type="component" value="Chromosome 1"/>
</dbReference>
<gene>
    <name evidence="2" type="ORF">Zm00014a_036259</name>
</gene>
<dbReference type="AlphaFoldDB" id="A0A317Y778"/>
<evidence type="ECO:0000256" key="1">
    <source>
        <dbReference type="SAM" id="MobiDB-lite"/>
    </source>
</evidence>
<evidence type="ECO:0000313" key="2">
    <source>
        <dbReference type="EMBL" id="PWZ53544.1"/>
    </source>
</evidence>
<organism evidence="2">
    <name type="scientific">Zea mays</name>
    <name type="common">Maize</name>
    <dbReference type="NCBI Taxonomy" id="4577"/>
    <lineage>
        <taxon>Eukaryota</taxon>
        <taxon>Viridiplantae</taxon>
        <taxon>Streptophyta</taxon>
        <taxon>Embryophyta</taxon>
        <taxon>Tracheophyta</taxon>
        <taxon>Spermatophyta</taxon>
        <taxon>Magnoliopsida</taxon>
        <taxon>Liliopsida</taxon>
        <taxon>Poales</taxon>
        <taxon>Poaceae</taxon>
        <taxon>PACMAD clade</taxon>
        <taxon>Panicoideae</taxon>
        <taxon>Andropogonodae</taxon>
        <taxon>Andropogoneae</taxon>
        <taxon>Tripsacinae</taxon>
        <taxon>Zea</taxon>
    </lineage>
</organism>
<proteinExistence type="predicted"/>